<reference evidence="1 2" key="1">
    <citation type="submission" date="2018-03" db="EMBL/GenBank/DDBJ databases">
        <title>Mesoflavibacter sp. HG37 and Mesoflavibacter sp. HG96 sp.nov., two marine bacteria isolated from seawater of Western Pacific Ocean.</title>
        <authorList>
            <person name="Cheng H."/>
            <person name="Wu Y.-H."/>
            <person name="Guo L.-L."/>
            <person name="Xu X.-W."/>
        </authorList>
    </citation>
    <scope>NUCLEOTIDE SEQUENCE [LARGE SCALE GENOMIC DNA]</scope>
    <source>
        <strain evidence="1 2">KCTC 32269</strain>
    </source>
</reference>
<dbReference type="SUPFAM" id="SSF54637">
    <property type="entry name" value="Thioesterase/thiol ester dehydrase-isomerase"/>
    <property type="match status" value="1"/>
</dbReference>
<dbReference type="InterPro" id="IPR029069">
    <property type="entry name" value="HotDog_dom_sf"/>
</dbReference>
<protein>
    <recommendedName>
        <fullName evidence="3">FabZ</fullName>
    </recommendedName>
</protein>
<dbReference type="EMBL" id="PXOQ01000007">
    <property type="protein sequence ID" value="PSG90463.1"/>
    <property type="molecule type" value="Genomic_DNA"/>
</dbReference>
<dbReference type="InterPro" id="IPR016776">
    <property type="entry name" value="ApeP-like_dehydratase"/>
</dbReference>
<sequence>MKHNLNNFTLPINSLSEIKQLIPHRAPIIMVDGLLDFAEGNAETTLTIEPENLFAENGFFNEMGLIEHMAQSVALYTGFKNKDNLTSAKEGFIAGVKQFKLEQLPLVNQTLITKVIILYETEQMVLVNFESYVGETLIASAQMSTILKD</sequence>
<evidence type="ECO:0000313" key="2">
    <source>
        <dbReference type="Proteomes" id="UP000238426"/>
    </source>
</evidence>
<comment type="caution">
    <text evidence="1">The sequence shown here is derived from an EMBL/GenBank/DDBJ whole genome shotgun (WGS) entry which is preliminary data.</text>
</comment>
<dbReference type="OrthoDB" id="2922403at2"/>
<keyword evidence="2" id="KW-1185">Reference proteome</keyword>
<dbReference type="Pfam" id="PF22817">
    <property type="entry name" value="ApeP-like"/>
    <property type="match status" value="1"/>
</dbReference>
<dbReference type="RefSeq" id="WP_106462604.1">
    <property type="nucleotide sequence ID" value="NZ_PXOQ01000007.1"/>
</dbReference>
<name>A0A2T1NDE2_9FLAO</name>
<accession>A0A2T1NDE2</accession>
<dbReference type="Proteomes" id="UP000238426">
    <property type="component" value="Unassembled WGS sequence"/>
</dbReference>
<dbReference type="AlphaFoldDB" id="A0A2T1NDE2"/>
<evidence type="ECO:0008006" key="3">
    <source>
        <dbReference type="Google" id="ProtNLM"/>
    </source>
</evidence>
<gene>
    <name evidence="1" type="ORF">C7H52_04050</name>
</gene>
<dbReference type="Gene3D" id="3.10.129.10">
    <property type="entry name" value="Hotdog Thioesterase"/>
    <property type="match status" value="1"/>
</dbReference>
<evidence type="ECO:0000313" key="1">
    <source>
        <dbReference type="EMBL" id="PSG90463.1"/>
    </source>
</evidence>
<proteinExistence type="predicted"/>
<organism evidence="1 2">
    <name type="scientific">Aurantibacter aestuarii</name>
    <dbReference type="NCBI Taxonomy" id="1266046"/>
    <lineage>
        <taxon>Bacteria</taxon>
        <taxon>Pseudomonadati</taxon>
        <taxon>Bacteroidota</taxon>
        <taxon>Flavobacteriia</taxon>
        <taxon>Flavobacteriales</taxon>
        <taxon>Flavobacteriaceae</taxon>
        <taxon>Aurantibacter</taxon>
    </lineage>
</organism>